<accession>A0A2U1IYB0</accession>
<reference evidence="1 4" key="1">
    <citation type="journal article" date="2018" name="MBio">
        <title>Comparative Genomics Reveals the Core Gene Toolbox for the Fungus-Insect Symbiosis.</title>
        <authorList>
            <person name="Wang Y."/>
            <person name="Stata M."/>
            <person name="Wang W."/>
            <person name="Stajich J.E."/>
            <person name="White M.M."/>
            <person name="Moncalvo J.M."/>
        </authorList>
    </citation>
    <scope>NUCLEOTIDE SEQUENCE [LARGE SCALE GENOMIC DNA]</scope>
    <source>
        <strain evidence="1 4">AUS-126-30</strain>
    </source>
</reference>
<evidence type="ECO:0000313" key="1">
    <source>
        <dbReference type="EMBL" id="PVZ97806.1"/>
    </source>
</evidence>
<evidence type="ECO:0000313" key="3">
    <source>
        <dbReference type="EMBL" id="PVZ99752.1"/>
    </source>
</evidence>
<organism evidence="1 4">
    <name type="scientific">Smittium angustum</name>
    <dbReference type="NCBI Taxonomy" id="133377"/>
    <lineage>
        <taxon>Eukaryota</taxon>
        <taxon>Fungi</taxon>
        <taxon>Fungi incertae sedis</taxon>
        <taxon>Zoopagomycota</taxon>
        <taxon>Kickxellomycotina</taxon>
        <taxon>Harpellomycetes</taxon>
        <taxon>Harpellales</taxon>
        <taxon>Legeriomycetaceae</taxon>
        <taxon>Smittium</taxon>
    </lineage>
</organism>
<dbReference type="EMBL" id="MBFU01000506">
    <property type="protein sequence ID" value="PVZ98815.1"/>
    <property type="molecule type" value="Genomic_DNA"/>
</dbReference>
<name>A0A2U1IYB0_SMIAN</name>
<evidence type="ECO:0000313" key="2">
    <source>
        <dbReference type="EMBL" id="PVZ98815.1"/>
    </source>
</evidence>
<comment type="caution">
    <text evidence="1">The sequence shown here is derived from an EMBL/GenBank/DDBJ whole genome shotgun (WGS) entry which is preliminary data.</text>
</comment>
<dbReference type="AlphaFoldDB" id="A0A2U1IYB0"/>
<dbReference type="EMBL" id="MBFU01000723">
    <property type="protein sequence ID" value="PVZ97806.1"/>
    <property type="molecule type" value="Genomic_DNA"/>
</dbReference>
<dbReference type="EMBL" id="MBFU01000389">
    <property type="protein sequence ID" value="PVZ99752.1"/>
    <property type="molecule type" value="Genomic_DNA"/>
</dbReference>
<sequence length="75" mass="8139">MLPRAAKTGSQTDIQSAINSALVMIQNKGISINQDSSKGRSLFVDNIKIMTDASNEGGIRRCGHLYKPVYSTIRA</sequence>
<keyword evidence="4" id="KW-1185">Reference proteome</keyword>
<gene>
    <name evidence="3" type="ORF">BB558_004213</name>
    <name evidence="2" type="ORF">BB558_005176</name>
    <name evidence="1" type="ORF">BB558_006233</name>
</gene>
<proteinExistence type="predicted"/>
<evidence type="ECO:0000313" key="4">
    <source>
        <dbReference type="Proteomes" id="UP000245591"/>
    </source>
</evidence>
<protein>
    <submittedName>
        <fullName evidence="1">Uncharacterized protein</fullName>
    </submittedName>
</protein>
<dbReference type="Proteomes" id="UP000245591">
    <property type="component" value="Unassembled WGS sequence"/>
</dbReference>